<comment type="caution">
    <text evidence="1">The sequence shown here is derived from an EMBL/GenBank/DDBJ whole genome shotgun (WGS) entry which is preliminary data.</text>
</comment>
<gene>
    <name evidence="1" type="ORF">AJE_04091</name>
</gene>
<evidence type="ECO:0000313" key="1">
    <source>
        <dbReference type="EMBL" id="EHR42425.1"/>
    </source>
</evidence>
<dbReference type="AlphaFoldDB" id="H3ZBW1"/>
<proteinExistence type="predicted"/>
<accession>H3ZBW1</accession>
<dbReference type="eggNOG" id="ENOG5030HF9">
    <property type="taxonomic scope" value="Bacteria"/>
</dbReference>
<dbReference type="Proteomes" id="UP000012046">
    <property type="component" value="Unassembled WGS sequence"/>
</dbReference>
<name>H3ZBW1_9ALTE</name>
<evidence type="ECO:0000313" key="2">
    <source>
        <dbReference type="Proteomes" id="UP000012046"/>
    </source>
</evidence>
<dbReference type="RefSeq" id="WP_008949812.1">
    <property type="nucleotide sequence ID" value="NZ_AHTH01000005.1"/>
</dbReference>
<organism evidence="1 2">
    <name type="scientific">Alishewanella jeotgali KCTC 22429</name>
    <dbReference type="NCBI Taxonomy" id="1129374"/>
    <lineage>
        <taxon>Bacteria</taxon>
        <taxon>Pseudomonadati</taxon>
        <taxon>Pseudomonadota</taxon>
        <taxon>Gammaproteobacteria</taxon>
        <taxon>Alteromonadales</taxon>
        <taxon>Alteromonadaceae</taxon>
        <taxon>Alishewanella</taxon>
    </lineage>
</organism>
<keyword evidence="2" id="KW-1185">Reference proteome</keyword>
<protein>
    <submittedName>
        <fullName evidence="1">Uncharacterized protein</fullName>
    </submittedName>
</protein>
<reference evidence="1 2" key="1">
    <citation type="journal article" date="2012" name="J. Bacteriol.">
        <title>Genome Sequence of Extracellular-Protease-Producing Alishewanella jeotgali Isolated from Traditional Korean Fermented Seafood.</title>
        <authorList>
            <person name="Jung J."/>
            <person name="Chun J."/>
            <person name="Park W."/>
        </authorList>
    </citation>
    <scope>NUCLEOTIDE SEQUENCE [LARGE SCALE GENOMIC DNA]</scope>
    <source>
        <strain evidence="1 2">KCTC 22429</strain>
    </source>
</reference>
<dbReference type="STRING" id="1129374.AJE_04091"/>
<sequence>MAVNRYSDHVLVVPEDDANRQLANGFITHFSVKPRAIQVLNPEGGWLKVLSKFQNLLIEDLRNYPKMHLVLLVDFDNDYQGRIQQFKQECPQELCDRFYVLGARSEPESIKRAMAKSYETIGHLLVDDCRGNANTHWSHSELQHNLGEIARLNASVSPFLFK</sequence>
<dbReference type="EMBL" id="AHTH01000005">
    <property type="protein sequence ID" value="EHR42425.1"/>
    <property type="molecule type" value="Genomic_DNA"/>
</dbReference>